<sequence>MPPRRGTINFTGGPSKIPETVLRRAQQEMVDFEDTGISVLEVDHHSVEFINFTKRLEEKITNLLKIPNNYTLLFMPGCIETQYEAIALNLGRLIKGTISANYLMTGYSSEAAYAAACKYFTPYVVNPDIQPYTNIPSLNELKLRPNSSYFFYVAADAVTGETRLLKEQDI</sequence>
<evidence type="ECO:0000313" key="1">
    <source>
        <dbReference type="Proteomes" id="UP000095286"/>
    </source>
</evidence>
<dbReference type="Proteomes" id="UP000095286">
    <property type="component" value="Unplaced"/>
</dbReference>
<organism evidence="1 2">
    <name type="scientific">Rhabditophanes sp. KR3021</name>
    <dbReference type="NCBI Taxonomy" id="114890"/>
    <lineage>
        <taxon>Eukaryota</taxon>
        <taxon>Metazoa</taxon>
        <taxon>Ecdysozoa</taxon>
        <taxon>Nematoda</taxon>
        <taxon>Chromadorea</taxon>
        <taxon>Rhabditida</taxon>
        <taxon>Tylenchina</taxon>
        <taxon>Panagrolaimomorpha</taxon>
        <taxon>Strongyloidoidea</taxon>
        <taxon>Alloionematidae</taxon>
        <taxon>Rhabditophanes</taxon>
    </lineage>
</organism>
<evidence type="ECO:0000313" key="2">
    <source>
        <dbReference type="WBParaSite" id="RSKR_0000626300.1"/>
    </source>
</evidence>
<reference evidence="2" key="1">
    <citation type="submission" date="2016-11" db="UniProtKB">
        <authorList>
            <consortium name="WormBaseParasite"/>
        </authorList>
    </citation>
    <scope>IDENTIFICATION</scope>
    <source>
        <strain evidence="2">KR3021</strain>
    </source>
</reference>
<name>A0AC35U1D2_9BILA</name>
<protein>
    <submittedName>
        <fullName evidence="2">Aminotran_5 domain-containing protein</fullName>
    </submittedName>
</protein>
<accession>A0AC35U1D2</accession>
<dbReference type="WBParaSite" id="RSKR_0000626300.1">
    <property type="protein sequence ID" value="RSKR_0000626300.1"/>
    <property type="gene ID" value="RSKR_0000626300"/>
</dbReference>
<proteinExistence type="predicted"/>